<dbReference type="STRING" id="260084.SAMN02927928_2051"/>
<proteinExistence type="predicted"/>
<accession>A0A1G4RMN3</accession>
<evidence type="ECO:0008006" key="4">
    <source>
        <dbReference type="Google" id="ProtNLM"/>
    </source>
</evidence>
<dbReference type="Proteomes" id="UP000199150">
    <property type="component" value="Unassembled WGS sequence"/>
</dbReference>
<dbReference type="PROSITE" id="PS51257">
    <property type="entry name" value="PROKAR_LIPOPROTEIN"/>
    <property type="match status" value="1"/>
</dbReference>
<keyword evidence="3" id="KW-1185">Reference proteome</keyword>
<dbReference type="AlphaFoldDB" id="A0A1G4RMN3"/>
<dbReference type="NCBIfam" id="NF047637">
    <property type="entry name" value="lipo_CC0125"/>
    <property type="match status" value="1"/>
</dbReference>
<dbReference type="RefSeq" id="WP_090647214.1">
    <property type="nucleotide sequence ID" value="NZ_CBCRYE010000006.1"/>
</dbReference>
<evidence type="ECO:0000313" key="2">
    <source>
        <dbReference type="EMBL" id="SCW57755.1"/>
    </source>
</evidence>
<sequence>MKSLSLALAAASLTMLSACATPTPYQPVAANVSPANQRGYSETRIEDNRYRLSFAGNDMTKRETVENYLLYRAAELTVESGYDWFEVVSRNTDEKKRATTFEDPYMSSFSWRFYSRNRWSRWGAFGADWGTDTVVYSRYEANAEILMHKGAKPDSDPNAYDARAVKANLESKIIRPGTTH</sequence>
<dbReference type="EMBL" id="FMTS01000002">
    <property type="protein sequence ID" value="SCW57755.1"/>
    <property type="molecule type" value="Genomic_DNA"/>
</dbReference>
<evidence type="ECO:0000256" key="1">
    <source>
        <dbReference type="SAM" id="SignalP"/>
    </source>
</evidence>
<organism evidence="2 3">
    <name type="scientific">Asticcacaulis taihuensis</name>
    <dbReference type="NCBI Taxonomy" id="260084"/>
    <lineage>
        <taxon>Bacteria</taxon>
        <taxon>Pseudomonadati</taxon>
        <taxon>Pseudomonadota</taxon>
        <taxon>Alphaproteobacteria</taxon>
        <taxon>Caulobacterales</taxon>
        <taxon>Caulobacteraceae</taxon>
        <taxon>Asticcacaulis</taxon>
    </lineage>
</organism>
<evidence type="ECO:0000313" key="3">
    <source>
        <dbReference type="Proteomes" id="UP000199150"/>
    </source>
</evidence>
<dbReference type="OrthoDB" id="7172943at2"/>
<reference evidence="3" key="1">
    <citation type="submission" date="2016-10" db="EMBL/GenBank/DDBJ databases">
        <authorList>
            <person name="Varghese N."/>
            <person name="Submissions S."/>
        </authorList>
    </citation>
    <scope>NUCLEOTIDE SEQUENCE [LARGE SCALE GENOMIC DNA]</scope>
    <source>
        <strain evidence="3">CGMCC 1.3431</strain>
    </source>
</reference>
<feature type="chain" id="PRO_5011683052" description="DUF4136 domain-containing protein" evidence="1">
    <location>
        <begin position="21"/>
        <end position="180"/>
    </location>
</feature>
<name>A0A1G4RMN3_9CAUL</name>
<gene>
    <name evidence="2" type="ORF">SAMN02927928_2051</name>
</gene>
<feature type="signal peptide" evidence="1">
    <location>
        <begin position="1"/>
        <end position="20"/>
    </location>
</feature>
<protein>
    <recommendedName>
        <fullName evidence="4">DUF4136 domain-containing protein</fullName>
    </recommendedName>
</protein>
<keyword evidence="1" id="KW-0732">Signal</keyword>